<dbReference type="EMBL" id="BMOU01000005">
    <property type="protein sequence ID" value="GGN99812.1"/>
    <property type="molecule type" value="Genomic_DNA"/>
</dbReference>
<sequence length="460" mass="49892">MSSGAQSGDRDGERLLAVFGRPLLAALDGDAPREAARALCLLADADESLSRSLATRLLDHLSAADDRRPFVRTLATLATDHRESVRTALADCDAPRRVRTAIDEADGWSFAERADGGSVTDAVRQVVETHDTRDPGPGVAQRASTDDGPAADADRAAERAHRGDPAAVDRRDRLARAEQSRAFRAIKLFGEFDDLAVVEPEQAIRYGSVLRTRATLDGEERGVALRLFDLPDEADARTEFAAGVAESLARWAGVADHDGLVTVHDWGDHPRPWVATPYLDGSLADRGRPSTERALREVAHLAGALANCHRNGLVHGGIDPETVVYPVSSLEGVPAPRLDNVGLMDTVRAHFEPSAYLDPRYAAPEYFSREYGGIDAATDVYALGTVCYRLLTGRPPFSGEYDAVRRGVLQERPPAPTSVDPRLPAAVDEIVTKATAKDKLRRYETAAAVRRDCWRLVQSL</sequence>
<keyword evidence="4" id="KW-0067">ATP-binding</keyword>
<evidence type="ECO:0000313" key="7">
    <source>
        <dbReference type="EMBL" id="GGN99812.1"/>
    </source>
</evidence>
<evidence type="ECO:0000256" key="1">
    <source>
        <dbReference type="ARBA" id="ARBA00022679"/>
    </source>
</evidence>
<keyword evidence="3" id="KW-0418">Kinase</keyword>
<dbReference type="Proteomes" id="UP000605784">
    <property type="component" value="Unassembled WGS sequence"/>
</dbReference>
<reference evidence="7" key="2">
    <citation type="submission" date="2020-09" db="EMBL/GenBank/DDBJ databases">
        <authorList>
            <person name="Sun Q."/>
            <person name="Ohkuma M."/>
        </authorList>
    </citation>
    <scope>NUCLEOTIDE SEQUENCE</scope>
    <source>
        <strain evidence="7">JCM 17820</strain>
    </source>
</reference>
<keyword evidence="8" id="KW-1185">Reference proteome</keyword>
<accession>A0A830GQ26</accession>
<feature type="domain" description="Protein kinase" evidence="6">
    <location>
        <begin position="195"/>
        <end position="455"/>
    </location>
</feature>
<reference evidence="7" key="1">
    <citation type="journal article" date="2014" name="Int. J. Syst. Evol. Microbiol.">
        <title>Complete genome sequence of Corynebacterium casei LMG S-19264T (=DSM 44701T), isolated from a smear-ripened cheese.</title>
        <authorList>
            <consortium name="US DOE Joint Genome Institute (JGI-PGF)"/>
            <person name="Walter F."/>
            <person name="Albersmeier A."/>
            <person name="Kalinowski J."/>
            <person name="Ruckert C."/>
        </authorList>
    </citation>
    <scope>NUCLEOTIDE SEQUENCE</scope>
    <source>
        <strain evidence="7">JCM 17820</strain>
    </source>
</reference>
<dbReference type="GO" id="GO:0005524">
    <property type="term" value="F:ATP binding"/>
    <property type="evidence" value="ECO:0007669"/>
    <property type="project" value="UniProtKB-KW"/>
</dbReference>
<feature type="compositionally biased region" description="Basic and acidic residues" evidence="5">
    <location>
        <begin position="152"/>
        <end position="173"/>
    </location>
</feature>
<dbReference type="RefSeq" id="WP_189000226.1">
    <property type="nucleotide sequence ID" value="NZ_BMOU01000005.1"/>
</dbReference>
<dbReference type="AlphaFoldDB" id="A0A830GQ26"/>
<gene>
    <name evidence="7" type="ORF">GCM10009030_31790</name>
</gene>
<proteinExistence type="predicted"/>
<evidence type="ECO:0000256" key="2">
    <source>
        <dbReference type="ARBA" id="ARBA00022741"/>
    </source>
</evidence>
<dbReference type="PROSITE" id="PS50011">
    <property type="entry name" value="PROTEIN_KINASE_DOM"/>
    <property type="match status" value="1"/>
</dbReference>
<comment type="caution">
    <text evidence="7">The sequence shown here is derived from an EMBL/GenBank/DDBJ whole genome shotgun (WGS) entry which is preliminary data.</text>
</comment>
<keyword evidence="1" id="KW-0808">Transferase</keyword>
<dbReference type="InterPro" id="IPR000719">
    <property type="entry name" value="Prot_kinase_dom"/>
</dbReference>
<name>A0A830GQ26_9EURY</name>
<evidence type="ECO:0000313" key="8">
    <source>
        <dbReference type="Proteomes" id="UP000605784"/>
    </source>
</evidence>
<protein>
    <recommendedName>
        <fullName evidence="6">Protein kinase domain-containing protein</fullName>
    </recommendedName>
</protein>
<organism evidence="7 8">
    <name type="scientific">Haloarcula pellucida</name>
    <dbReference type="NCBI Taxonomy" id="1427151"/>
    <lineage>
        <taxon>Archaea</taxon>
        <taxon>Methanobacteriati</taxon>
        <taxon>Methanobacteriota</taxon>
        <taxon>Stenosarchaea group</taxon>
        <taxon>Halobacteria</taxon>
        <taxon>Halobacteriales</taxon>
        <taxon>Haloarculaceae</taxon>
        <taxon>Haloarcula</taxon>
    </lineage>
</organism>
<evidence type="ECO:0000259" key="6">
    <source>
        <dbReference type="PROSITE" id="PS50011"/>
    </source>
</evidence>
<evidence type="ECO:0000256" key="4">
    <source>
        <dbReference type="ARBA" id="ARBA00022840"/>
    </source>
</evidence>
<keyword evidence="2" id="KW-0547">Nucleotide-binding</keyword>
<dbReference type="InterPro" id="IPR011009">
    <property type="entry name" value="Kinase-like_dom_sf"/>
</dbReference>
<evidence type="ECO:0000256" key="5">
    <source>
        <dbReference type="SAM" id="MobiDB-lite"/>
    </source>
</evidence>
<dbReference type="SMART" id="SM00220">
    <property type="entry name" value="S_TKc"/>
    <property type="match status" value="1"/>
</dbReference>
<dbReference type="PANTHER" id="PTHR43289">
    <property type="entry name" value="MITOGEN-ACTIVATED PROTEIN KINASE KINASE KINASE 20-RELATED"/>
    <property type="match status" value="1"/>
</dbReference>
<dbReference type="SUPFAM" id="SSF56112">
    <property type="entry name" value="Protein kinase-like (PK-like)"/>
    <property type="match status" value="1"/>
</dbReference>
<dbReference type="GO" id="GO:0004674">
    <property type="term" value="F:protein serine/threonine kinase activity"/>
    <property type="evidence" value="ECO:0007669"/>
    <property type="project" value="TreeGrafter"/>
</dbReference>
<evidence type="ECO:0000256" key="3">
    <source>
        <dbReference type="ARBA" id="ARBA00022777"/>
    </source>
</evidence>
<dbReference type="Pfam" id="PF00069">
    <property type="entry name" value="Pkinase"/>
    <property type="match status" value="1"/>
</dbReference>
<dbReference type="PANTHER" id="PTHR43289:SF6">
    <property type="entry name" value="SERINE_THREONINE-PROTEIN KINASE NEKL-3"/>
    <property type="match status" value="1"/>
</dbReference>
<feature type="region of interest" description="Disordered" evidence="5">
    <location>
        <begin position="128"/>
        <end position="173"/>
    </location>
</feature>
<dbReference type="Gene3D" id="1.10.510.10">
    <property type="entry name" value="Transferase(Phosphotransferase) domain 1"/>
    <property type="match status" value="1"/>
</dbReference>